<proteinExistence type="predicted"/>
<dbReference type="InterPro" id="IPR007160">
    <property type="entry name" value="DUF362"/>
</dbReference>
<evidence type="ECO:0000259" key="1">
    <source>
        <dbReference type="Pfam" id="PF04015"/>
    </source>
</evidence>
<protein>
    <submittedName>
        <fullName evidence="2">DUF362 domain-containing protein</fullName>
    </submittedName>
</protein>
<dbReference type="EMBL" id="DRUZ01000118">
    <property type="protein sequence ID" value="HHS02831.1"/>
    <property type="molecule type" value="Genomic_DNA"/>
</dbReference>
<accession>A0A7C5Z1T8</accession>
<dbReference type="AlphaFoldDB" id="A0A7C5Z1T8"/>
<reference evidence="2" key="1">
    <citation type="journal article" date="2020" name="mSystems">
        <title>Genome- and Community-Level Interaction Insights into Carbon Utilization and Element Cycling Functions of Hydrothermarchaeota in Hydrothermal Sediment.</title>
        <authorList>
            <person name="Zhou Z."/>
            <person name="Liu Y."/>
            <person name="Xu W."/>
            <person name="Pan J."/>
            <person name="Luo Z.H."/>
            <person name="Li M."/>
        </authorList>
    </citation>
    <scope>NUCLEOTIDE SEQUENCE [LARGE SCALE GENOMIC DNA]</scope>
    <source>
        <strain evidence="2">SpSt-102</strain>
    </source>
</reference>
<gene>
    <name evidence="2" type="ORF">ENL71_10285</name>
</gene>
<sequence length="360" mass="40489">MNNNIYIIYGKDAKYMTKQLLEYADAKRYIPLGSKIAIKPNLVVAKPYTSGATTNPYIVEGIIEYLRENGFEDIAILEGAWLGASTKRAFEICGYTEIAKKYSVKLIDTKEDKPLKVDVDDFELNICSKVYEYDFLINVPLLKGHCQTQLTCALKNLKGLIPDNEKRRFHTLGLHKPIAYLNKAIKTHLVVVDSIMPDPDFEEGGNPVEKDFIVLGFDPVLIDSFAAEHLGYNPYEIEYISLAEKLGVGKAGEYNLIEINPEKKPTEFSKRSSIVSRYAKYIEEKDACSVCYANLISSLMRLDEQGLLKKLSKKLYIGQGYRGKAMDGIGIGSCTKDFDVCKQGCPPKSNEIVEFLKQNL</sequence>
<organism evidence="2">
    <name type="scientific">Caldicellulosiruptor owensensis</name>
    <dbReference type="NCBI Taxonomy" id="55205"/>
    <lineage>
        <taxon>Bacteria</taxon>
        <taxon>Bacillati</taxon>
        <taxon>Bacillota</taxon>
        <taxon>Bacillota incertae sedis</taxon>
        <taxon>Caldicellulosiruptorales</taxon>
        <taxon>Caldicellulosiruptoraceae</taxon>
        <taxon>Caldicellulosiruptor</taxon>
    </lineage>
</organism>
<feature type="domain" description="DUF362" evidence="1">
    <location>
        <begin position="36"/>
        <end position="227"/>
    </location>
</feature>
<evidence type="ECO:0000313" key="2">
    <source>
        <dbReference type="EMBL" id="HHS02831.1"/>
    </source>
</evidence>
<comment type="caution">
    <text evidence="2">The sequence shown here is derived from an EMBL/GenBank/DDBJ whole genome shotgun (WGS) entry which is preliminary data.</text>
</comment>
<name>A0A7C5Z1T8_9FIRM</name>
<dbReference type="Pfam" id="PF04015">
    <property type="entry name" value="DUF362"/>
    <property type="match status" value="1"/>
</dbReference>